<proteinExistence type="predicted"/>
<name>A0A7W9IHL8_9ACTN</name>
<comment type="caution">
    <text evidence="2">The sequence shown here is derived from an EMBL/GenBank/DDBJ whole genome shotgun (WGS) entry which is preliminary data.</text>
</comment>
<sequence length="225" mass="24790">MDELPYADWRSVKKAEDLGLTSEIILAALEMAAADARTCTGMDAPSAGGIMFWSRGNRYLREQLRDRLLPEVWGYSNRDSILRTIHPSGAFAVTVISGAGGVGDLKKKVRAKNPKGSAVASLVKRNEQTTLFDLDEDLAVEIEDVEDVDVDDIPTWFILYRMDKNGEIHVELSLPVEMHGKFVDTWLVRIPIGRIAPPSDGGGEIDLNPTNSDEGPDFDVTYKGL</sequence>
<dbReference type="RefSeq" id="WP_184542938.1">
    <property type="nucleotide sequence ID" value="NZ_JACHMP010000001.1"/>
</dbReference>
<evidence type="ECO:0000313" key="3">
    <source>
        <dbReference type="Proteomes" id="UP000540685"/>
    </source>
</evidence>
<feature type="region of interest" description="Disordered" evidence="1">
    <location>
        <begin position="199"/>
        <end position="225"/>
    </location>
</feature>
<dbReference type="AlphaFoldDB" id="A0A7W9IHL8"/>
<keyword evidence="3" id="KW-1185">Reference proteome</keyword>
<evidence type="ECO:0000256" key="1">
    <source>
        <dbReference type="SAM" id="MobiDB-lite"/>
    </source>
</evidence>
<accession>A0A7W9IHL8</accession>
<evidence type="ECO:0000313" key="2">
    <source>
        <dbReference type="EMBL" id="MBB5820741.1"/>
    </source>
</evidence>
<dbReference type="EMBL" id="JACHMP010000001">
    <property type="protein sequence ID" value="MBB5820741.1"/>
    <property type="molecule type" value="Genomic_DNA"/>
</dbReference>
<organism evidence="2 3">
    <name type="scientific">Streptosporangium becharense</name>
    <dbReference type="NCBI Taxonomy" id="1816182"/>
    <lineage>
        <taxon>Bacteria</taxon>
        <taxon>Bacillati</taxon>
        <taxon>Actinomycetota</taxon>
        <taxon>Actinomycetes</taxon>
        <taxon>Streptosporangiales</taxon>
        <taxon>Streptosporangiaceae</taxon>
        <taxon>Streptosporangium</taxon>
    </lineage>
</organism>
<reference evidence="2 3" key="1">
    <citation type="submission" date="2020-08" db="EMBL/GenBank/DDBJ databases">
        <title>Sequencing the genomes of 1000 actinobacteria strains.</title>
        <authorList>
            <person name="Klenk H.-P."/>
        </authorList>
    </citation>
    <scope>NUCLEOTIDE SEQUENCE [LARGE SCALE GENOMIC DNA]</scope>
    <source>
        <strain evidence="2 3">DSM 46887</strain>
    </source>
</reference>
<gene>
    <name evidence="2" type="ORF">F4562_003803</name>
</gene>
<dbReference type="Proteomes" id="UP000540685">
    <property type="component" value="Unassembled WGS sequence"/>
</dbReference>
<protein>
    <submittedName>
        <fullName evidence="2">Uncharacterized protein</fullName>
    </submittedName>
</protein>